<dbReference type="GO" id="GO:0016020">
    <property type="term" value="C:membrane"/>
    <property type="evidence" value="ECO:0007669"/>
    <property type="project" value="UniProtKB-SubCell"/>
</dbReference>
<dbReference type="Pfam" id="PF13664">
    <property type="entry name" value="DUF4149"/>
    <property type="match status" value="1"/>
</dbReference>
<feature type="transmembrane region" description="Helical" evidence="5">
    <location>
        <begin position="130"/>
        <end position="152"/>
    </location>
</feature>
<dbReference type="PANTHER" id="PTHR23241">
    <property type="entry name" value="LATE EMBRYOGENESIS ABUNDANT PLANTS LEA-RELATED"/>
    <property type="match status" value="1"/>
</dbReference>
<evidence type="ECO:0000256" key="4">
    <source>
        <dbReference type="ARBA" id="ARBA00023136"/>
    </source>
</evidence>
<proteinExistence type="predicted"/>
<evidence type="ECO:0000313" key="8">
    <source>
        <dbReference type="EMBL" id="ODV73084.1"/>
    </source>
</evidence>
<dbReference type="OrthoDB" id="1641132at2759"/>
<name>A0A0H5CAA2_CYBJN</name>
<reference evidence="8 10" key="3">
    <citation type="journal article" date="2016" name="Proc. Natl. Acad. Sci. U.S.A.">
        <title>Comparative genomics of biotechnologically important yeasts.</title>
        <authorList>
            <person name="Riley R."/>
            <person name="Haridas S."/>
            <person name="Wolfe K.H."/>
            <person name="Lopes M.R."/>
            <person name="Hittinger C.T."/>
            <person name="Goeker M."/>
            <person name="Salamov A.A."/>
            <person name="Wisecaver J.H."/>
            <person name="Long T.M."/>
            <person name="Calvey C.H."/>
            <person name="Aerts A.L."/>
            <person name="Barry K.W."/>
            <person name="Choi C."/>
            <person name="Clum A."/>
            <person name="Coughlan A.Y."/>
            <person name="Deshpande S."/>
            <person name="Douglass A.P."/>
            <person name="Hanson S.J."/>
            <person name="Klenk H.-P."/>
            <person name="LaButti K.M."/>
            <person name="Lapidus A."/>
            <person name="Lindquist E.A."/>
            <person name="Lipzen A.M."/>
            <person name="Meier-Kolthoff J.P."/>
            <person name="Ohm R.A."/>
            <person name="Otillar R.P."/>
            <person name="Pangilinan J.L."/>
            <person name="Peng Y."/>
            <person name="Rokas A."/>
            <person name="Rosa C.A."/>
            <person name="Scheuner C."/>
            <person name="Sibirny A.A."/>
            <person name="Slot J.C."/>
            <person name="Stielow J.B."/>
            <person name="Sun H."/>
            <person name="Kurtzman C.P."/>
            <person name="Blackwell M."/>
            <person name="Grigoriev I.V."/>
            <person name="Jeffries T.W."/>
        </authorList>
    </citation>
    <scope>NUCLEOTIDE SEQUENCE [LARGE SCALE GENOMIC DNA]</scope>
    <source>
        <strain evidence="10">ATCC 18201 / CBS 1600 / BCRC 20928 / JCM 3617 / NBRC 0987 / NRRL Y-1542</strain>
        <strain evidence="8">NRRL Y-1542</strain>
    </source>
</reference>
<evidence type="ECO:0000259" key="6">
    <source>
        <dbReference type="Pfam" id="PF13664"/>
    </source>
</evidence>
<dbReference type="Proteomes" id="UP000094389">
    <property type="component" value="Unassembled WGS sequence"/>
</dbReference>
<feature type="transmembrane region" description="Helical" evidence="5">
    <location>
        <begin position="6"/>
        <end position="24"/>
    </location>
</feature>
<accession>A0A1E4S0R4</accession>
<keyword evidence="4 5" id="KW-0472">Membrane</keyword>
<dbReference type="Proteomes" id="UP000038830">
    <property type="component" value="Unassembled WGS sequence"/>
</dbReference>
<evidence type="ECO:0000313" key="9">
    <source>
        <dbReference type="Proteomes" id="UP000038830"/>
    </source>
</evidence>
<feature type="transmembrane region" description="Helical" evidence="5">
    <location>
        <begin position="45"/>
        <end position="66"/>
    </location>
</feature>
<evidence type="ECO:0000256" key="2">
    <source>
        <dbReference type="ARBA" id="ARBA00022692"/>
    </source>
</evidence>
<dbReference type="AlphaFoldDB" id="A0A0H5CAA2"/>
<protein>
    <submittedName>
        <fullName evidence="7">Uncharacterized mitochondrial outer membrane protein YPR098C</fullName>
    </submittedName>
</protein>
<gene>
    <name evidence="7" type="ORF">BN1211_0092</name>
    <name evidence="8" type="ORF">CYBJADRAFT_173594</name>
</gene>
<dbReference type="EMBL" id="KV453932">
    <property type="protein sequence ID" value="ODV73084.1"/>
    <property type="molecule type" value="Genomic_DNA"/>
</dbReference>
<comment type="subcellular location">
    <subcellularLocation>
        <location evidence="1">Membrane</location>
    </subcellularLocation>
</comment>
<keyword evidence="10" id="KW-1185">Reference proteome</keyword>
<evidence type="ECO:0000256" key="5">
    <source>
        <dbReference type="SAM" id="Phobius"/>
    </source>
</evidence>
<dbReference type="EMBL" id="CDQK01000001">
    <property type="protein sequence ID" value="CEP20289.1"/>
    <property type="molecule type" value="Genomic_DNA"/>
</dbReference>
<feature type="transmembrane region" description="Helical" evidence="5">
    <location>
        <begin position="72"/>
        <end position="91"/>
    </location>
</feature>
<dbReference type="OMA" id="WLLPWTH"/>
<reference evidence="7" key="1">
    <citation type="submission" date="2014-12" db="EMBL/GenBank/DDBJ databases">
        <authorList>
            <person name="Jaenicke S."/>
        </authorList>
    </citation>
    <scope>NUCLEOTIDE SEQUENCE [LARGE SCALE GENOMIC DNA]</scope>
    <source>
        <strain evidence="7">CBS1600</strain>
    </source>
</reference>
<dbReference type="PANTHER" id="PTHR23241:SF102">
    <property type="entry name" value="LD23009P"/>
    <property type="match status" value="1"/>
</dbReference>
<organism evidence="7 9">
    <name type="scientific">Cyberlindnera jadinii (strain ATCC 18201 / CBS 1600 / BCRC 20928 / JCM 3617 / NBRC 0987 / NRRL Y-1542)</name>
    <name type="common">Torula yeast</name>
    <name type="synonym">Candida utilis</name>
    <dbReference type="NCBI Taxonomy" id="983966"/>
    <lineage>
        <taxon>Eukaryota</taxon>
        <taxon>Fungi</taxon>
        <taxon>Dikarya</taxon>
        <taxon>Ascomycota</taxon>
        <taxon>Saccharomycotina</taxon>
        <taxon>Saccharomycetes</taxon>
        <taxon>Phaffomycetales</taxon>
        <taxon>Phaffomycetaceae</taxon>
        <taxon>Cyberlindnera</taxon>
    </lineage>
</organism>
<keyword evidence="3 5" id="KW-1133">Transmembrane helix</keyword>
<evidence type="ECO:0000256" key="3">
    <source>
        <dbReference type="ARBA" id="ARBA00022989"/>
    </source>
</evidence>
<keyword evidence="2 5" id="KW-0812">Transmembrane</keyword>
<reference evidence="9" key="2">
    <citation type="journal article" date="2015" name="J. Biotechnol.">
        <title>The structure of the Cyberlindnera jadinii genome and its relation to Candida utilis analyzed by the occurrence of single nucleotide polymorphisms.</title>
        <authorList>
            <person name="Rupp O."/>
            <person name="Brinkrolf K."/>
            <person name="Buerth C."/>
            <person name="Kunigo M."/>
            <person name="Schneider J."/>
            <person name="Jaenicke S."/>
            <person name="Goesmann A."/>
            <person name="Puehler A."/>
            <person name="Jaeger K.-E."/>
            <person name="Ernst J.F."/>
        </authorList>
    </citation>
    <scope>NUCLEOTIDE SEQUENCE [LARGE SCALE GENOMIC DNA]</scope>
    <source>
        <strain evidence="9">ATCC 18201 / CBS 1600 / BCRC 20928 / JCM 3617 / NBRC 0987 / NRRL Y-1542</strain>
    </source>
</reference>
<accession>A0A0H5CAA2</accession>
<evidence type="ECO:0000313" key="7">
    <source>
        <dbReference type="EMBL" id="CEP20289.1"/>
    </source>
</evidence>
<feature type="domain" description="TMEM205-like" evidence="6">
    <location>
        <begin position="10"/>
        <end position="102"/>
    </location>
</feature>
<evidence type="ECO:0000256" key="1">
    <source>
        <dbReference type="ARBA" id="ARBA00004370"/>
    </source>
</evidence>
<dbReference type="InterPro" id="IPR053009">
    <property type="entry name" value="Xanthocillin_Biosynth-Assoc"/>
</dbReference>
<dbReference type="InterPro" id="IPR025423">
    <property type="entry name" value="TMEM205-like"/>
</dbReference>
<sequence>MLLPTVHLFSWAFIWGGSGYYSYVASPIAFKTLPRKEFGALQNKVFPHFFLAQTLAPVVVGLTAPYTLSTGAIIALASAVVGGAANKWWLLPLTKGLKEKRNQLEAEGQQDSEEFKQATQQFGKFHGVSLGFNLLNFLALTSYGFILVRGLVRYAPK</sequence>
<evidence type="ECO:0000313" key="10">
    <source>
        <dbReference type="Proteomes" id="UP000094389"/>
    </source>
</evidence>